<feature type="signal peptide" evidence="2">
    <location>
        <begin position="1"/>
        <end position="19"/>
    </location>
</feature>
<name>A0ABN9USZ9_9DINO</name>
<feature type="compositionally biased region" description="Pro residues" evidence="1">
    <location>
        <begin position="436"/>
        <end position="458"/>
    </location>
</feature>
<gene>
    <name evidence="4" type="ORF">PCOR1329_LOCUS51315</name>
</gene>
<feature type="compositionally biased region" description="Low complexity" evidence="1">
    <location>
        <begin position="523"/>
        <end position="560"/>
    </location>
</feature>
<dbReference type="Pfam" id="PF14240">
    <property type="entry name" value="YHYH"/>
    <property type="match status" value="1"/>
</dbReference>
<feature type="compositionally biased region" description="Low complexity" evidence="1">
    <location>
        <begin position="418"/>
        <end position="435"/>
    </location>
</feature>
<feature type="compositionally biased region" description="Pro residues" evidence="1">
    <location>
        <begin position="561"/>
        <end position="577"/>
    </location>
</feature>
<organism evidence="4 5">
    <name type="scientific">Prorocentrum cordatum</name>
    <dbReference type="NCBI Taxonomy" id="2364126"/>
    <lineage>
        <taxon>Eukaryota</taxon>
        <taxon>Sar</taxon>
        <taxon>Alveolata</taxon>
        <taxon>Dinophyceae</taxon>
        <taxon>Prorocentrales</taxon>
        <taxon>Prorocentraceae</taxon>
        <taxon>Prorocentrum</taxon>
    </lineage>
</organism>
<evidence type="ECO:0000256" key="2">
    <source>
        <dbReference type="SAM" id="SignalP"/>
    </source>
</evidence>
<dbReference type="EMBL" id="CAUYUJ010016223">
    <property type="protein sequence ID" value="CAK0863063.1"/>
    <property type="molecule type" value="Genomic_DNA"/>
</dbReference>
<accession>A0ABN9USZ9</accession>
<feature type="compositionally biased region" description="Low complexity" evidence="1">
    <location>
        <begin position="648"/>
        <end position="661"/>
    </location>
</feature>
<keyword evidence="5" id="KW-1185">Reference proteome</keyword>
<evidence type="ECO:0000313" key="5">
    <source>
        <dbReference type="Proteomes" id="UP001189429"/>
    </source>
</evidence>
<feature type="compositionally biased region" description="Low complexity" evidence="1">
    <location>
        <begin position="389"/>
        <end position="410"/>
    </location>
</feature>
<sequence length="837" mass="83008">MAVLILTSVLLLLVWRVEAIDCATDGSDYSYTESISGVRRKVVTNHCPNHPFYDLNPNTAVKSSKTYTIPAIPTYVGAATDSSTSSAHVDLSAQGGAVGVFFNAAQLYSPYGGPTYGTVTGWANSAPFAEGNTFDPCGCHGSSPTIATYHCHVPPSCLLNQLGQTSSAHSPQIGWAFDGFPVYGPRGPSGTMMQTCTVTGGTYGTDVCTDDCGGYYKVDSSIDEFVYRYYTLGQYNDGTSCAAPGCASPTSEFHPTTMMCFRGCCPTGVMCSGGVRRCPSSGTLDGVTGTYAASVPTVNGMSMALGLPTNEAACRHSNIACASCSECEWSKNQCGVGGSSTGTCTGLASTPAPPPTPAPTLEPTQVPTPAPTPAPSPTPTPEPTPAQTPTPTTAPTAAPATTAPTAAPTNTPTPAPSPAQTAAPSTPAPTLAPTQVPTPAPTPAPSPTPTPEPTPAQTPTPTTAPTAAPATTAPTAAPTNTPTPAPSPAQTAAPSTPAPTLAPTQVPTPAPTPAPSPTPTPAPTSGQAPTPTTAPTAAPTPTTAPTAAPATTAPTAAPTNTPTPAPSPAQTPAPSTPAPTLAPTQVPTPAPTPAPSPTPTPAPTPAQAPSPTTAPTAAPATTAPTAAPAKSPTPAPSPAQTPAPLTPAPALAPTQSPTSAPKPAISSGSTIAGSMKLSFGDNAAAVADPQVKMGVEKGIAVTSGLGEENAGMVEATLSLVTLRRLSAAIRRLSGFSVQVDFEITIPPEASAWIVADDVAASLVSADEADLSSALSEAVASVADAGYSVEVAELPSVVPIVPAPAPGDGVDANASALACPCWAHALVCSVCLLACVRA</sequence>
<feature type="compositionally biased region" description="Low complexity" evidence="1">
    <location>
        <begin position="459"/>
        <end position="480"/>
    </location>
</feature>
<keyword evidence="2" id="KW-0732">Signal</keyword>
<feature type="domain" description="YHYH" evidence="3">
    <location>
        <begin position="89"/>
        <end position="199"/>
    </location>
</feature>
<feature type="region of interest" description="Disordered" evidence="1">
    <location>
        <begin position="346"/>
        <end position="667"/>
    </location>
</feature>
<evidence type="ECO:0000259" key="3">
    <source>
        <dbReference type="Pfam" id="PF14240"/>
    </source>
</evidence>
<feature type="compositionally biased region" description="Pro residues" evidence="1">
    <location>
        <begin position="506"/>
        <end position="522"/>
    </location>
</feature>
<dbReference type="Proteomes" id="UP001189429">
    <property type="component" value="Unassembled WGS sequence"/>
</dbReference>
<feature type="chain" id="PRO_5047042333" description="YHYH domain-containing protein" evidence="2">
    <location>
        <begin position="20"/>
        <end position="837"/>
    </location>
</feature>
<feature type="compositionally biased region" description="Pro residues" evidence="1">
    <location>
        <begin position="586"/>
        <end position="608"/>
    </location>
</feature>
<feature type="compositionally biased region" description="Pro residues" evidence="1">
    <location>
        <begin position="351"/>
        <end position="388"/>
    </location>
</feature>
<protein>
    <recommendedName>
        <fullName evidence="3">YHYH domain-containing protein</fullName>
    </recommendedName>
</protein>
<feature type="compositionally biased region" description="Low complexity" evidence="1">
    <location>
        <begin position="609"/>
        <end position="630"/>
    </location>
</feature>
<dbReference type="InterPro" id="IPR025924">
    <property type="entry name" value="YHYH_dom"/>
</dbReference>
<reference evidence="4" key="1">
    <citation type="submission" date="2023-10" db="EMBL/GenBank/DDBJ databases">
        <authorList>
            <person name="Chen Y."/>
            <person name="Shah S."/>
            <person name="Dougan E. K."/>
            <person name="Thang M."/>
            <person name="Chan C."/>
        </authorList>
    </citation>
    <scope>NUCLEOTIDE SEQUENCE [LARGE SCALE GENOMIC DNA]</scope>
</reference>
<comment type="caution">
    <text evidence="4">The sequence shown here is derived from an EMBL/GenBank/DDBJ whole genome shotgun (WGS) entry which is preliminary data.</text>
</comment>
<feature type="compositionally biased region" description="Low complexity" evidence="1">
    <location>
        <begin position="488"/>
        <end position="505"/>
    </location>
</feature>
<feature type="compositionally biased region" description="Pro residues" evidence="1">
    <location>
        <begin position="631"/>
        <end position="647"/>
    </location>
</feature>
<proteinExistence type="predicted"/>
<evidence type="ECO:0000256" key="1">
    <source>
        <dbReference type="SAM" id="MobiDB-lite"/>
    </source>
</evidence>
<evidence type="ECO:0000313" key="4">
    <source>
        <dbReference type="EMBL" id="CAK0863063.1"/>
    </source>
</evidence>